<sequence length="360" mass="39938">MKYLPILSIAIAAVAAASSSAQNYRPSFRPDELNDRPVGEPNRVMVLGSPHLSQMPDSFQPRMVEPLVSRLVDWKPTAVTTETNAGLLCDAMRRQPARYDSDDLSYCFDTADANRATGLNVPAATAEAEQTLADWPQEPTPQMRRRLAVVFLAAGEPASALVQWLRLPDEERRADGALTPELASELDKRIARKNETDLIAARVAARSGLERVWSVDDQSTYMGPLQDEDAYGAALSSAWDTPATETRLARAEALERKIGEPGGLLQIYRAYNAPSYAAEAYQSDWGAALTEPSPQAYGRRYVSYWETRNLRMVANMREVLGRQPGTRMLAIVGASHKGYYEAYLNQMRDVELVDVMPLLR</sequence>
<dbReference type="AlphaFoldDB" id="M2U6P9"/>
<dbReference type="OrthoDB" id="69432at2"/>
<comment type="caution">
    <text evidence="2">The sequence shown here is derived from an EMBL/GenBank/DDBJ whole genome shotgun (WGS) entry which is preliminary data.</text>
</comment>
<evidence type="ECO:0000313" key="2">
    <source>
        <dbReference type="EMBL" id="EMD83673.1"/>
    </source>
</evidence>
<evidence type="ECO:0000313" key="3">
    <source>
        <dbReference type="Proteomes" id="UP000011717"/>
    </source>
</evidence>
<protein>
    <recommendedName>
        <fullName evidence="4">TraB/GumN family protein</fullName>
    </recommendedName>
</protein>
<evidence type="ECO:0008006" key="4">
    <source>
        <dbReference type="Google" id="ProtNLM"/>
    </source>
</evidence>
<reference evidence="2 3" key="1">
    <citation type="journal article" date="2013" name="Genome Announc.">
        <title>Draft Genome Sequence of Strain JLT2015T, Belonging to the Family Sphingomonadaceae of the Alphaproteobacteria.</title>
        <authorList>
            <person name="Tang K."/>
            <person name="Liu K."/>
            <person name="Li S."/>
            <person name="Jiao N."/>
        </authorList>
    </citation>
    <scope>NUCLEOTIDE SEQUENCE [LARGE SCALE GENOMIC DNA]</scope>
    <source>
        <strain evidence="2 3">JLT2015</strain>
    </source>
</reference>
<proteinExistence type="predicted"/>
<dbReference type="InterPro" id="IPR043749">
    <property type="entry name" value="DUF5694"/>
</dbReference>
<keyword evidence="1" id="KW-0732">Signal</keyword>
<feature type="chain" id="PRO_5004026520" description="TraB/GumN family protein" evidence="1">
    <location>
        <begin position="24"/>
        <end position="360"/>
    </location>
</feature>
<accession>M2U6P9</accession>
<name>M2U6P9_9SPHN</name>
<dbReference type="PATRIC" id="fig|1234595.3.peg.644"/>
<dbReference type="Proteomes" id="UP000011717">
    <property type="component" value="Unassembled WGS sequence"/>
</dbReference>
<dbReference type="EMBL" id="AMRV01000002">
    <property type="protein sequence ID" value="EMD83673.1"/>
    <property type="molecule type" value="Genomic_DNA"/>
</dbReference>
<dbReference type="Pfam" id="PF18950">
    <property type="entry name" value="DUF5694"/>
    <property type="match status" value="1"/>
</dbReference>
<organism evidence="2 3">
    <name type="scientific">Pacificimonas flava</name>
    <dbReference type="NCBI Taxonomy" id="1234595"/>
    <lineage>
        <taxon>Bacteria</taxon>
        <taxon>Pseudomonadati</taxon>
        <taxon>Pseudomonadota</taxon>
        <taxon>Alphaproteobacteria</taxon>
        <taxon>Sphingomonadales</taxon>
        <taxon>Sphingosinicellaceae</taxon>
        <taxon>Pacificimonas</taxon>
    </lineage>
</organism>
<gene>
    <name evidence="2" type="ORF">C725_0645</name>
</gene>
<feature type="signal peptide" evidence="1">
    <location>
        <begin position="1"/>
        <end position="23"/>
    </location>
</feature>
<evidence type="ECO:0000256" key="1">
    <source>
        <dbReference type="SAM" id="SignalP"/>
    </source>
</evidence>
<keyword evidence="3" id="KW-1185">Reference proteome</keyword>
<dbReference type="RefSeq" id="WP_008600116.1">
    <property type="nucleotide sequence ID" value="NZ_AMRV01000002.1"/>
</dbReference>